<dbReference type="FunFam" id="3.30.160.60:FF:000289">
    <property type="entry name" value="B-cell CLL/lymphoma 6, member B"/>
    <property type="match status" value="1"/>
</dbReference>
<dbReference type="FunFam" id="3.30.710.10:FF:000025">
    <property type="entry name" value="B-cell lymphoma 6 protein-like"/>
    <property type="match status" value="1"/>
</dbReference>
<dbReference type="PROSITE" id="PS50097">
    <property type="entry name" value="BTB"/>
    <property type="match status" value="1"/>
</dbReference>
<dbReference type="GO" id="GO:0051251">
    <property type="term" value="P:positive regulation of lymphocyte activation"/>
    <property type="evidence" value="ECO:0007669"/>
    <property type="project" value="UniProtKB-ARBA"/>
</dbReference>
<dbReference type="GeneTree" id="ENSGT00940000156311"/>
<keyword evidence="8" id="KW-0539">Nucleus</keyword>
<dbReference type="GO" id="GO:0005634">
    <property type="term" value="C:nucleus"/>
    <property type="evidence" value="ECO:0007669"/>
    <property type="project" value="UniProtKB-SubCell"/>
</dbReference>
<evidence type="ECO:0000313" key="14">
    <source>
        <dbReference type="Proteomes" id="UP000261540"/>
    </source>
</evidence>
<dbReference type="GO" id="GO:0006954">
    <property type="term" value="P:inflammatory response"/>
    <property type="evidence" value="ECO:0007669"/>
    <property type="project" value="UniProtKB-KW"/>
</dbReference>
<feature type="compositionally biased region" description="Polar residues" evidence="10">
    <location>
        <begin position="342"/>
        <end position="381"/>
    </location>
</feature>
<dbReference type="Pfam" id="PF00651">
    <property type="entry name" value="BTB"/>
    <property type="match status" value="1"/>
</dbReference>
<dbReference type="SUPFAM" id="SSF57667">
    <property type="entry name" value="beta-beta-alpha zinc fingers"/>
    <property type="match status" value="3"/>
</dbReference>
<dbReference type="Proteomes" id="UP000261540">
    <property type="component" value="Unplaced"/>
</dbReference>
<reference evidence="13" key="2">
    <citation type="submission" date="2025-09" db="UniProtKB">
        <authorList>
            <consortium name="Ensembl"/>
        </authorList>
    </citation>
    <scope>IDENTIFICATION</scope>
</reference>
<feature type="domain" description="BTB" evidence="11">
    <location>
        <begin position="46"/>
        <end position="113"/>
    </location>
</feature>
<feature type="domain" description="C2H2-type" evidence="12">
    <location>
        <begin position="609"/>
        <end position="636"/>
    </location>
</feature>
<dbReference type="GO" id="GO:0045649">
    <property type="term" value="P:regulation of macrophage differentiation"/>
    <property type="evidence" value="ECO:0007669"/>
    <property type="project" value="Ensembl"/>
</dbReference>
<dbReference type="GO" id="GO:0060042">
    <property type="term" value="P:retina morphogenesis in camera-type eye"/>
    <property type="evidence" value="ECO:0007669"/>
    <property type="project" value="Ensembl"/>
</dbReference>
<dbReference type="GO" id="GO:1902254">
    <property type="term" value="P:negative regulation of intrinsic apoptotic signaling pathway by p53 class mediator"/>
    <property type="evidence" value="ECO:0007669"/>
    <property type="project" value="Ensembl"/>
</dbReference>
<feature type="domain" description="C2H2-type" evidence="12">
    <location>
        <begin position="637"/>
        <end position="664"/>
    </location>
</feature>
<dbReference type="PANTHER" id="PTHR24394">
    <property type="entry name" value="ZINC FINGER PROTEIN"/>
    <property type="match status" value="1"/>
</dbReference>
<dbReference type="PANTHER" id="PTHR24394:SF36">
    <property type="entry name" value="B-CELL LYMPHOMA 6 PROTEIN ISOFORM X1"/>
    <property type="match status" value="1"/>
</dbReference>
<evidence type="ECO:0000259" key="11">
    <source>
        <dbReference type="PROSITE" id="PS50097"/>
    </source>
</evidence>
<feature type="domain" description="C2H2-type" evidence="12">
    <location>
        <begin position="581"/>
        <end position="608"/>
    </location>
</feature>
<evidence type="ECO:0000256" key="1">
    <source>
        <dbReference type="ARBA" id="ARBA00004123"/>
    </source>
</evidence>
<dbReference type="AlphaFoldDB" id="A0A3B3QYV5"/>
<keyword evidence="2" id="KW-0479">Metal-binding</keyword>
<dbReference type="KEGG" id="pki:111837599"/>
<dbReference type="PROSITE" id="PS00028">
    <property type="entry name" value="ZINC_FINGER_C2H2_1"/>
    <property type="match status" value="5"/>
</dbReference>
<dbReference type="InterPro" id="IPR000210">
    <property type="entry name" value="BTB/POZ_dom"/>
</dbReference>
<dbReference type="GO" id="GO:0001227">
    <property type="term" value="F:DNA-binding transcription repressor activity, RNA polymerase II-specific"/>
    <property type="evidence" value="ECO:0007669"/>
    <property type="project" value="UniProtKB-ARBA"/>
</dbReference>
<dbReference type="FunFam" id="3.30.160.60:FF:001790">
    <property type="entry name" value="BCL6A, transcription repressor a"/>
    <property type="match status" value="1"/>
</dbReference>
<sequence>MQEVSRKALPGFTMMTCAAASSVQFTRHASDVLFNLNRLRSRDILTDVTILVNRQQFRAHKTVLMACSGLFYTIFTDSLKCNLNSISLDPKMDPEGFGILLEFMYTSRLTLKESLIMAIMNTAIYLQMDHVVDTCNRFIKSSDSSAKLTREEFLVSPLLLTQDTLAYRFHEMENLPPRAASVRDGRAYSSAMFNGINPPNNSYIYGEFPVQGFAFPLGKITDAKNSLRDFSAKGSAIHQKLCFIPDETVLTEHTRSSPRASNNICCMSPFPLREMDGEEELGKDNLGGVHPSVGPGFRKCNMLSLASEQQEQSKRHTPLVVEDLRHQHCSLSISSSGCKGLLSSPQSPLKSDCQPNSPTESSSSKNAALSQATCSLSSPGTQDPKARNWKKYKFIVLNSASQTTKENGGSHDTRSLASIGCSTYLQSNELEHPDMQTAPKLSECGEDLPVSQVSRLNTIINSALEGSSRNSGGHNSSYINNMKCSSCGTHSPQHPVCSNTPSPPLHVNISELHAEYSDSNFENGTGCNKCDSKSAEDDSLKQHMLQVDGYKPYKCDHCQAAFRYKGNLASHKTVHTGEKPYRCNICGAQFNRPANLKTHTRIHSGEKPYKCETCGARFVQVAHLRAHVLIHTGEKPYPCEICGTRFRHLQTLKSHLRIHTGEKPYHCEKCNLHFRHKSQLRLHLRQKHGAITNTKVQYRISTTELPTEVTKTC</sequence>
<evidence type="ECO:0000256" key="2">
    <source>
        <dbReference type="ARBA" id="ARBA00022723"/>
    </source>
</evidence>
<dbReference type="GO" id="GO:0008270">
    <property type="term" value="F:zinc ion binding"/>
    <property type="evidence" value="ECO:0007669"/>
    <property type="project" value="UniProtKB-KW"/>
</dbReference>
<dbReference type="GO" id="GO:1990837">
    <property type="term" value="F:sequence-specific double-stranded DNA binding"/>
    <property type="evidence" value="ECO:0007669"/>
    <property type="project" value="UniProtKB-ARBA"/>
</dbReference>
<dbReference type="Gene3D" id="3.30.710.10">
    <property type="entry name" value="Potassium Channel Kv1.1, Chain A"/>
    <property type="match status" value="1"/>
</dbReference>
<dbReference type="InterPro" id="IPR036236">
    <property type="entry name" value="Znf_C2H2_sf"/>
</dbReference>
<evidence type="ECO:0000256" key="5">
    <source>
        <dbReference type="ARBA" id="ARBA00022833"/>
    </source>
</evidence>
<name>A0A3B3QYV5_9TELE</name>
<dbReference type="Pfam" id="PF00096">
    <property type="entry name" value="zf-C2H2"/>
    <property type="match status" value="4"/>
</dbReference>
<keyword evidence="6" id="KW-0391">Immunity</keyword>
<proteinExistence type="predicted"/>
<dbReference type="InterPro" id="IPR013087">
    <property type="entry name" value="Znf_C2H2_type"/>
</dbReference>
<dbReference type="FunFam" id="3.30.160.60:FF:000105">
    <property type="entry name" value="B-cell CLL/lymphoma 6, member B"/>
    <property type="match status" value="2"/>
</dbReference>
<dbReference type="CDD" id="cd18331">
    <property type="entry name" value="BTB_POZ_ZBTB27_BCL6"/>
    <property type="match status" value="1"/>
</dbReference>
<protein>
    <submittedName>
        <fullName evidence="13">BCL6A transcription repressor a</fullName>
    </submittedName>
</protein>
<evidence type="ECO:0000256" key="8">
    <source>
        <dbReference type="ARBA" id="ARBA00023242"/>
    </source>
</evidence>
<feature type="domain" description="C2H2-type" evidence="12">
    <location>
        <begin position="665"/>
        <end position="688"/>
    </location>
</feature>
<dbReference type="GO" id="GO:0003682">
    <property type="term" value="F:chromatin binding"/>
    <property type="evidence" value="ECO:0007669"/>
    <property type="project" value="UniProtKB-ARBA"/>
</dbReference>
<accession>A0A3B3QYV5</accession>
<evidence type="ECO:0000256" key="10">
    <source>
        <dbReference type="SAM" id="MobiDB-lite"/>
    </source>
</evidence>
<dbReference type="GO" id="GO:1905521">
    <property type="term" value="P:regulation of macrophage migration"/>
    <property type="evidence" value="ECO:0007669"/>
    <property type="project" value="Ensembl"/>
</dbReference>
<dbReference type="PROSITE" id="PS50157">
    <property type="entry name" value="ZINC_FINGER_C2H2_2"/>
    <property type="match status" value="5"/>
</dbReference>
<dbReference type="Gene3D" id="3.30.160.60">
    <property type="entry name" value="Classic Zinc Finger"/>
    <property type="match status" value="5"/>
</dbReference>
<dbReference type="GO" id="GO:0002376">
    <property type="term" value="P:immune system process"/>
    <property type="evidence" value="ECO:0007669"/>
    <property type="project" value="UniProtKB-KW"/>
</dbReference>
<dbReference type="Ensembl" id="ENSPKIT00000034963.1">
    <property type="protein sequence ID" value="ENSPKIP00000010825.1"/>
    <property type="gene ID" value="ENSPKIG00000025387.1"/>
</dbReference>
<evidence type="ECO:0000256" key="4">
    <source>
        <dbReference type="ARBA" id="ARBA00022771"/>
    </source>
</evidence>
<evidence type="ECO:0000256" key="7">
    <source>
        <dbReference type="ARBA" id="ARBA00023198"/>
    </source>
</evidence>
<keyword evidence="3" id="KW-0677">Repeat</keyword>
<evidence type="ECO:0000256" key="6">
    <source>
        <dbReference type="ARBA" id="ARBA00022859"/>
    </source>
</evidence>
<dbReference type="GO" id="GO:0045597">
    <property type="term" value="P:positive regulation of cell differentiation"/>
    <property type="evidence" value="ECO:0007669"/>
    <property type="project" value="UniProtKB-ARBA"/>
</dbReference>
<keyword evidence="7" id="KW-0395">Inflammatory response</keyword>
<dbReference type="GO" id="GO:0045580">
    <property type="term" value="P:regulation of T cell differentiation"/>
    <property type="evidence" value="ECO:0007669"/>
    <property type="project" value="UniProtKB-ARBA"/>
</dbReference>
<reference evidence="13" key="1">
    <citation type="submission" date="2025-08" db="UniProtKB">
        <authorList>
            <consortium name="Ensembl"/>
        </authorList>
    </citation>
    <scope>IDENTIFICATION</scope>
</reference>
<dbReference type="OrthoDB" id="5560627at2759"/>
<keyword evidence="5" id="KW-0862">Zinc</keyword>
<keyword evidence="4 9" id="KW-0863">Zinc-finger</keyword>
<dbReference type="InterPro" id="IPR011333">
    <property type="entry name" value="SKP1/BTB/POZ_sf"/>
</dbReference>
<comment type="subcellular location">
    <subcellularLocation>
        <location evidence="1">Nucleus</location>
    </subcellularLocation>
</comment>
<dbReference type="GeneID" id="111837599"/>
<dbReference type="SMART" id="SM00355">
    <property type="entry name" value="ZnF_C2H2"/>
    <property type="match status" value="5"/>
</dbReference>
<evidence type="ECO:0000256" key="9">
    <source>
        <dbReference type="PROSITE-ProRule" id="PRU00042"/>
    </source>
</evidence>
<evidence type="ECO:0000313" key="13">
    <source>
        <dbReference type="Ensembl" id="ENSPKIP00000010825.1"/>
    </source>
</evidence>
<keyword evidence="14" id="KW-1185">Reference proteome</keyword>
<dbReference type="RefSeq" id="XP_023655560.1">
    <property type="nucleotide sequence ID" value="XM_023799792.1"/>
</dbReference>
<dbReference type="STRING" id="1676925.ENSPKIP00000010825"/>
<dbReference type="GO" id="GO:1903037">
    <property type="term" value="P:regulation of leukocyte cell-cell adhesion"/>
    <property type="evidence" value="ECO:0007669"/>
    <property type="project" value="UniProtKB-ARBA"/>
</dbReference>
<dbReference type="FunFam" id="3.30.160.60:FF:000457">
    <property type="entry name" value="B-cell lymphoma 6 protein-like"/>
    <property type="match status" value="1"/>
</dbReference>
<feature type="region of interest" description="Disordered" evidence="10">
    <location>
        <begin position="342"/>
        <end position="385"/>
    </location>
</feature>
<evidence type="ECO:0000256" key="3">
    <source>
        <dbReference type="ARBA" id="ARBA00022737"/>
    </source>
</evidence>
<dbReference type="SMART" id="SM00225">
    <property type="entry name" value="BTB"/>
    <property type="match status" value="1"/>
</dbReference>
<evidence type="ECO:0000259" key="12">
    <source>
        <dbReference type="PROSITE" id="PS50157"/>
    </source>
</evidence>
<organism evidence="13 14">
    <name type="scientific">Paramormyrops kingsleyae</name>
    <dbReference type="NCBI Taxonomy" id="1676925"/>
    <lineage>
        <taxon>Eukaryota</taxon>
        <taxon>Metazoa</taxon>
        <taxon>Chordata</taxon>
        <taxon>Craniata</taxon>
        <taxon>Vertebrata</taxon>
        <taxon>Euteleostomi</taxon>
        <taxon>Actinopterygii</taxon>
        <taxon>Neopterygii</taxon>
        <taxon>Teleostei</taxon>
        <taxon>Osteoglossocephala</taxon>
        <taxon>Osteoglossomorpha</taxon>
        <taxon>Osteoglossiformes</taxon>
        <taxon>Mormyridae</taxon>
        <taxon>Paramormyrops</taxon>
    </lineage>
</organism>
<feature type="domain" description="C2H2-type" evidence="12">
    <location>
        <begin position="553"/>
        <end position="580"/>
    </location>
</feature>
<dbReference type="SUPFAM" id="SSF54695">
    <property type="entry name" value="POZ domain"/>
    <property type="match status" value="1"/>
</dbReference>
<dbReference type="GO" id="GO:0050776">
    <property type="term" value="P:regulation of immune response"/>
    <property type="evidence" value="ECO:0007669"/>
    <property type="project" value="Ensembl"/>
</dbReference>